<name>A0A4P9XD39_9FUNG</name>
<evidence type="ECO:0000256" key="1">
    <source>
        <dbReference type="RuleBase" id="RU003860"/>
    </source>
</evidence>
<dbReference type="Gene3D" id="3.30.300.90">
    <property type="entry name" value="BolA-like"/>
    <property type="match status" value="1"/>
</dbReference>
<dbReference type="EMBL" id="ML014123">
    <property type="protein sequence ID" value="RKP03397.1"/>
    <property type="molecule type" value="Genomic_DNA"/>
</dbReference>
<dbReference type="InterPro" id="IPR036065">
    <property type="entry name" value="BolA-like_sf"/>
</dbReference>
<gene>
    <name evidence="2" type="ORF">CXG81DRAFT_9573</name>
</gene>
<dbReference type="InterPro" id="IPR002634">
    <property type="entry name" value="BolA"/>
</dbReference>
<accession>A0A4P9XD39</accession>
<dbReference type="SUPFAM" id="SSF82657">
    <property type="entry name" value="BolA-like"/>
    <property type="match status" value="1"/>
</dbReference>
<reference evidence="3" key="1">
    <citation type="journal article" date="2018" name="Nat. Microbiol.">
        <title>Leveraging single-cell genomics to expand the fungal tree of life.</title>
        <authorList>
            <person name="Ahrendt S.R."/>
            <person name="Quandt C.A."/>
            <person name="Ciobanu D."/>
            <person name="Clum A."/>
            <person name="Salamov A."/>
            <person name="Andreopoulos B."/>
            <person name="Cheng J.F."/>
            <person name="Woyke T."/>
            <person name="Pelin A."/>
            <person name="Henrissat B."/>
            <person name="Reynolds N.K."/>
            <person name="Benny G.L."/>
            <person name="Smith M.E."/>
            <person name="James T.Y."/>
            <person name="Grigoriev I.V."/>
        </authorList>
    </citation>
    <scope>NUCLEOTIDE SEQUENCE [LARGE SCALE GENOMIC DNA]</scope>
    <source>
        <strain evidence="3">ATCC 52028</strain>
    </source>
</reference>
<proteinExistence type="inferred from homology"/>
<evidence type="ECO:0000313" key="3">
    <source>
        <dbReference type="Proteomes" id="UP000274922"/>
    </source>
</evidence>
<organism evidence="2 3">
    <name type="scientific">Caulochytrium protostelioides</name>
    <dbReference type="NCBI Taxonomy" id="1555241"/>
    <lineage>
        <taxon>Eukaryota</taxon>
        <taxon>Fungi</taxon>
        <taxon>Fungi incertae sedis</taxon>
        <taxon>Chytridiomycota</taxon>
        <taxon>Chytridiomycota incertae sedis</taxon>
        <taxon>Chytridiomycetes</taxon>
        <taxon>Caulochytriales</taxon>
        <taxon>Caulochytriaceae</taxon>
        <taxon>Caulochytrium</taxon>
    </lineage>
</organism>
<protein>
    <recommendedName>
        <fullName evidence="4">Bola-like protein</fullName>
    </recommendedName>
</protein>
<dbReference type="Pfam" id="PF01722">
    <property type="entry name" value="BolA"/>
    <property type="match status" value="1"/>
</dbReference>
<comment type="similarity">
    <text evidence="1">Belongs to the BolA/IbaG family.</text>
</comment>
<sequence>MGPVASALREKLAVAFDPLVLDIIDDSSKHAGHAAMKGLKPVETHFRVTIVAEAFKDRKLVQRHRMVYDAVDAELKAGVHALSITARTPDEAAAKQAAADAAAAS</sequence>
<dbReference type="AlphaFoldDB" id="A0A4P9XD39"/>
<dbReference type="Proteomes" id="UP000274922">
    <property type="component" value="Unassembled WGS sequence"/>
</dbReference>
<evidence type="ECO:0008006" key="4">
    <source>
        <dbReference type="Google" id="ProtNLM"/>
    </source>
</evidence>
<evidence type="ECO:0000313" key="2">
    <source>
        <dbReference type="EMBL" id="RKP03397.1"/>
    </source>
</evidence>
<dbReference type="PANTHER" id="PTHR46230:SF7">
    <property type="entry name" value="BOLA-LIKE PROTEIN 1"/>
    <property type="match status" value="1"/>
</dbReference>
<keyword evidence="3" id="KW-1185">Reference proteome</keyword>
<dbReference type="OrthoDB" id="411584at2759"/>
<dbReference type="GO" id="GO:0016226">
    <property type="term" value="P:iron-sulfur cluster assembly"/>
    <property type="evidence" value="ECO:0007669"/>
    <property type="project" value="TreeGrafter"/>
</dbReference>
<dbReference type="STRING" id="1555241.A0A4P9XD39"/>
<dbReference type="PANTHER" id="PTHR46230">
    <property type="match status" value="1"/>
</dbReference>
<dbReference type="PIRSF" id="PIRSF003113">
    <property type="entry name" value="BolA"/>
    <property type="match status" value="1"/>
</dbReference>